<dbReference type="OrthoDB" id="5700441at2"/>
<dbReference type="InterPro" id="IPR025324">
    <property type="entry name" value="DUF4230"/>
</dbReference>
<evidence type="ECO:0000313" key="2">
    <source>
        <dbReference type="Proteomes" id="UP000239522"/>
    </source>
</evidence>
<accession>A0A2S7L0H3</accession>
<dbReference type="AlphaFoldDB" id="A0A2S7L0H3"/>
<name>A0A2S7L0H3_9FLAO</name>
<dbReference type="EMBL" id="MQUA01000013">
    <property type="protein sequence ID" value="PQB08419.1"/>
    <property type="molecule type" value="Genomic_DNA"/>
</dbReference>
<protein>
    <submittedName>
        <fullName evidence="1">Uncharacterized protein</fullName>
    </submittedName>
</protein>
<sequence>MYLSYFFEVYNYSDSKKYFYDYVYSGKKGIIMLNATVEVGYDLSKLEIQIDSLQKKIYSNKIPDEEITISPDVKYFDLQQSQFNVFSK</sequence>
<evidence type="ECO:0000313" key="1">
    <source>
        <dbReference type="EMBL" id="PQB08419.1"/>
    </source>
</evidence>
<organism evidence="1 2">
    <name type="scientific">Polaribacter filamentus</name>
    <dbReference type="NCBI Taxonomy" id="53483"/>
    <lineage>
        <taxon>Bacteria</taxon>
        <taxon>Pseudomonadati</taxon>
        <taxon>Bacteroidota</taxon>
        <taxon>Flavobacteriia</taxon>
        <taxon>Flavobacteriales</taxon>
        <taxon>Flavobacteriaceae</taxon>
    </lineage>
</organism>
<reference evidence="1 2" key="1">
    <citation type="submission" date="2016-11" db="EMBL/GenBank/DDBJ databases">
        <title>Trade-off between light-utilization and light-protection in marine flavobacteria.</title>
        <authorList>
            <person name="Kumagai Y."/>
        </authorList>
    </citation>
    <scope>NUCLEOTIDE SEQUENCE [LARGE SCALE GENOMIC DNA]</scope>
    <source>
        <strain evidence="1 2">ATCC 700397</strain>
    </source>
</reference>
<dbReference type="Pfam" id="PF14014">
    <property type="entry name" value="DUF4230"/>
    <property type="match status" value="1"/>
</dbReference>
<dbReference type="RefSeq" id="WP_104810618.1">
    <property type="nucleotide sequence ID" value="NZ_MQUA01000013.1"/>
</dbReference>
<gene>
    <name evidence="1" type="ORF">BST83_15775</name>
</gene>
<dbReference type="Proteomes" id="UP000239522">
    <property type="component" value="Unassembled WGS sequence"/>
</dbReference>
<proteinExistence type="predicted"/>
<keyword evidence="2" id="KW-1185">Reference proteome</keyword>
<comment type="caution">
    <text evidence="1">The sequence shown here is derived from an EMBL/GenBank/DDBJ whole genome shotgun (WGS) entry which is preliminary data.</text>
</comment>